<accession>A0AAJ2BZL7</accession>
<name>A0AAJ2BZL7_ACIDE</name>
<dbReference type="SUPFAM" id="SSF53955">
    <property type="entry name" value="Lysozyme-like"/>
    <property type="match status" value="1"/>
</dbReference>
<evidence type="ECO:0000259" key="1">
    <source>
        <dbReference type="Pfam" id="PF00182"/>
    </source>
</evidence>
<protein>
    <recommendedName>
        <fullName evidence="1">Glycoside hydrolase family 19 catalytic domain-containing protein</fullName>
    </recommendedName>
</protein>
<evidence type="ECO:0000313" key="4">
    <source>
        <dbReference type="Proteomes" id="UP001249076"/>
    </source>
</evidence>
<keyword evidence="4" id="KW-1185">Reference proteome</keyword>
<dbReference type="GO" id="GO:0006032">
    <property type="term" value="P:chitin catabolic process"/>
    <property type="evidence" value="ECO:0007669"/>
    <property type="project" value="InterPro"/>
</dbReference>
<comment type="caution">
    <text evidence="2">The sequence shown here is derived from an EMBL/GenBank/DDBJ whole genome shotgun (WGS) entry which is preliminary data.</text>
</comment>
<feature type="domain" description="Glycoside hydrolase family 19 catalytic" evidence="1">
    <location>
        <begin position="184"/>
        <end position="225"/>
    </location>
</feature>
<dbReference type="RefSeq" id="WP_209819774.1">
    <property type="nucleotide sequence ID" value="NZ_JAVDTL010000003.1"/>
</dbReference>
<dbReference type="InterPro" id="IPR000726">
    <property type="entry name" value="Glyco_hydro_19_cat"/>
</dbReference>
<evidence type="ECO:0000313" key="3">
    <source>
        <dbReference type="EMBL" id="MDR6838036.1"/>
    </source>
</evidence>
<dbReference type="Pfam" id="PF00182">
    <property type="entry name" value="Glyco_hydro_19"/>
    <property type="match status" value="1"/>
</dbReference>
<dbReference type="InterPro" id="IPR023346">
    <property type="entry name" value="Lysozyme-like_dom_sf"/>
</dbReference>
<dbReference type="Proteomes" id="UP001253458">
    <property type="component" value="Unassembled WGS sequence"/>
</dbReference>
<dbReference type="EMBL" id="JAVDTL010000003">
    <property type="protein sequence ID" value="MDR6767247.1"/>
    <property type="molecule type" value="Genomic_DNA"/>
</dbReference>
<organism evidence="2 5">
    <name type="scientific">Acidovorax delafieldii</name>
    <name type="common">Pseudomonas delafieldii</name>
    <dbReference type="NCBI Taxonomy" id="47920"/>
    <lineage>
        <taxon>Bacteria</taxon>
        <taxon>Pseudomonadati</taxon>
        <taxon>Pseudomonadota</taxon>
        <taxon>Betaproteobacteria</taxon>
        <taxon>Burkholderiales</taxon>
        <taxon>Comamonadaceae</taxon>
        <taxon>Acidovorax</taxon>
    </lineage>
</organism>
<evidence type="ECO:0000313" key="2">
    <source>
        <dbReference type="EMBL" id="MDR6767247.1"/>
    </source>
</evidence>
<dbReference type="Gene3D" id="1.10.530.10">
    <property type="match status" value="1"/>
</dbReference>
<dbReference type="AlphaFoldDB" id="A0AAJ2BZL7"/>
<dbReference type="EMBL" id="JAVDTS010000004">
    <property type="protein sequence ID" value="MDR6838036.1"/>
    <property type="molecule type" value="Genomic_DNA"/>
</dbReference>
<evidence type="ECO:0000313" key="5">
    <source>
        <dbReference type="Proteomes" id="UP001253458"/>
    </source>
</evidence>
<dbReference type="Proteomes" id="UP001249076">
    <property type="component" value="Unassembled WGS sequence"/>
</dbReference>
<gene>
    <name evidence="2" type="ORF">J2W88_002522</name>
    <name evidence="3" type="ORF">J2W93_002877</name>
</gene>
<dbReference type="GO" id="GO:0004568">
    <property type="term" value="F:chitinase activity"/>
    <property type="evidence" value="ECO:0007669"/>
    <property type="project" value="InterPro"/>
</dbReference>
<sequence length="299" mass="32899">MTTNSQKTDFGHSGLYDRSIFQNEFTAQFSKSGRYNAAAIPDMLNLLGMMERDPGVTDVRQVAYMLATVMWETTSPITVTRPALSKKGRPLLDKHNQPVMLRERKWLMTMAPVDEVGRGKGRRYYEPVKVKKLPSGSVRITEQDGDQFTVSPTGLITPLTKKAKMGTAEGGTADAAYAEDDGVEQAYFGRGYVQLTWWSNYAVAGVALGRGLDLLLNPELVKTPEVAYALMSQGMRTGRGFANGRSFSQYFSAGSTNYVAARSMVNGSDHATDIAGIAQQFEKILLKARISRTLEEVTP</sequence>
<proteinExistence type="predicted"/>
<reference evidence="2 4" key="1">
    <citation type="submission" date="2023-07" db="EMBL/GenBank/DDBJ databases">
        <title>Sorghum-associated microbial communities from plants grown in Nebraska, USA.</title>
        <authorList>
            <person name="Schachtman D."/>
        </authorList>
    </citation>
    <scope>NUCLEOTIDE SEQUENCE</scope>
    <source>
        <strain evidence="3 4">BE105</strain>
        <strain evidence="2">BE69</strain>
    </source>
</reference>
<dbReference type="GO" id="GO:0016998">
    <property type="term" value="P:cell wall macromolecule catabolic process"/>
    <property type="evidence" value="ECO:0007669"/>
    <property type="project" value="InterPro"/>
</dbReference>